<accession>A0A8B8A779</accession>
<reference evidence="2" key="1">
    <citation type="submission" date="2025-08" db="UniProtKB">
        <authorList>
            <consortium name="RefSeq"/>
        </authorList>
    </citation>
    <scope>IDENTIFICATION</scope>
    <source>
        <tissue evidence="2">Whole sample</tissue>
    </source>
</reference>
<dbReference type="AlphaFoldDB" id="A0A8B8A779"/>
<protein>
    <submittedName>
        <fullName evidence="2">Uncharacterized protein LOC111099842</fullName>
    </submittedName>
</protein>
<sequence length="333" mass="38933">MEFNECFLSGDAELMLQQSCGMECRLYQSQSYFYHSTPKEMASRITVKHSTPRERCMDELSDQLQNGHVKQNELTKLSSVFVTRNEPIAENREVEKRKSFELREDKHLYRTSNEIGFQPKAKYQKVSVKENSQNTPINRKMTSRSHDFEINHSTPKGVNDILEEAAEEMLWTGASAKELQRVMSAPQLPGQSEFLEMNKLRHVTSLPQLWIPKYGNQHLNIWQRRLEVLNRRTEKMRKKDKILKDRLEVIKKRATMLANSPVNTPLKRRDERTARMNPNQYNDKIPITTIRKPKVKKQVVRHPNSVYSCTLAKLIIGSPLRTAWKDGQKCTYV</sequence>
<dbReference type="Proteomes" id="UP000694844">
    <property type="component" value="Chromosome 6"/>
</dbReference>
<gene>
    <name evidence="2" type="primary">LOC111099842</name>
</gene>
<keyword evidence="1" id="KW-1185">Reference proteome</keyword>
<dbReference type="RefSeq" id="XP_022287015.1">
    <property type="nucleotide sequence ID" value="XM_022431307.1"/>
</dbReference>
<name>A0A8B8A779_CRAVI</name>
<organism evidence="1 2">
    <name type="scientific">Crassostrea virginica</name>
    <name type="common">Eastern oyster</name>
    <dbReference type="NCBI Taxonomy" id="6565"/>
    <lineage>
        <taxon>Eukaryota</taxon>
        <taxon>Metazoa</taxon>
        <taxon>Spiralia</taxon>
        <taxon>Lophotrochozoa</taxon>
        <taxon>Mollusca</taxon>
        <taxon>Bivalvia</taxon>
        <taxon>Autobranchia</taxon>
        <taxon>Pteriomorphia</taxon>
        <taxon>Ostreida</taxon>
        <taxon>Ostreoidea</taxon>
        <taxon>Ostreidae</taxon>
        <taxon>Crassostrea</taxon>
    </lineage>
</organism>
<evidence type="ECO:0000313" key="2">
    <source>
        <dbReference type="RefSeq" id="XP_022287015.1"/>
    </source>
</evidence>
<dbReference type="KEGG" id="cvn:111099842"/>
<dbReference type="GeneID" id="111099842"/>
<dbReference type="OrthoDB" id="10527277at2759"/>
<proteinExistence type="predicted"/>
<evidence type="ECO:0000313" key="1">
    <source>
        <dbReference type="Proteomes" id="UP000694844"/>
    </source>
</evidence>